<keyword evidence="4" id="KW-1185">Reference proteome</keyword>
<protein>
    <submittedName>
        <fullName evidence="3">Uncharacterized protein</fullName>
    </submittedName>
</protein>
<dbReference type="AlphaFoldDB" id="G4TAY1"/>
<proteinExistence type="predicted"/>
<gene>
    <name evidence="3" type="ORF">PIIN_02338</name>
</gene>
<reference evidence="3 4" key="1">
    <citation type="journal article" date="2011" name="PLoS Pathog.">
        <title>Endophytic Life Strategies Decoded by Genome and Transcriptome Analyses of the Mutualistic Root Symbiont Piriformospora indica.</title>
        <authorList>
            <person name="Zuccaro A."/>
            <person name="Lahrmann U."/>
            <person name="Guldener U."/>
            <person name="Langen G."/>
            <person name="Pfiffi S."/>
            <person name="Biedenkopf D."/>
            <person name="Wong P."/>
            <person name="Samans B."/>
            <person name="Grimm C."/>
            <person name="Basiewicz M."/>
            <person name="Murat C."/>
            <person name="Martin F."/>
            <person name="Kogel K.H."/>
        </authorList>
    </citation>
    <scope>NUCLEOTIDE SEQUENCE [LARGE SCALE GENOMIC DNA]</scope>
    <source>
        <strain evidence="3 4">DSM 11827</strain>
    </source>
</reference>
<name>G4TAY1_SERID</name>
<evidence type="ECO:0000313" key="4">
    <source>
        <dbReference type="Proteomes" id="UP000007148"/>
    </source>
</evidence>
<accession>G4TAY1</accession>
<keyword evidence="2" id="KW-1133">Transmembrane helix</keyword>
<feature type="compositionally biased region" description="Basic and acidic residues" evidence="1">
    <location>
        <begin position="153"/>
        <end position="164"/>
    </location>
</feature>
<feature type="compositionally biased region" description="Basic and acidic residues" evidence="1">
    <location>
        <begin position="239"/>
        <end position="249"/>
    </location>
</feature>
<keyword evidence="2" id="KW-0472">Membrane</keyword>
<feature type="compositionally biased region" description="Pro residues" evidence="1">
    <location>
        <begin position="173"/>
        <end position="188"/>
    </location>
</feature>
<comment type="caution">
    <text evidence="3">The sequence shown here is derived from an EMBL/GenBank/DDBJ whole genome shotgun (WGS) entry which is preliminary data.</text>
</comment>
<keyword evidence="2" id="KW-0812">Transmembrane</keyword>
<dbReference type="Proteomes" id="UP000007148">
    <property type="component" value="Unassembled WGS sequence"/>
</dbReference>
<dbReference type="OrthoDB" id="3257177at2759"/>
<feature type="region of interest" description="Disordered" evidence="1">
    <location>
        <begin position="208"/>
        <end position="263"/>
    </location>
</feature>
<evidence type="ECO:0000256" key="1">
    <source>
        <dbReference type="SAM" id="MobiDB-lite"/>
    </source>
</evidence>
<evidence type="ECO:0000256" key="2">
    <source>
        <dbReference type="SAM" id="Phobius"/>
    </source>
</evidence>
<feature type="transmembrane region" description="Helical" evidence="2">
    <location>
        <begin position="25"/>
        <end position="45"/>
    </location>
</feature>
<dbReference type="HOGENOM" id="CLU_1062319_0_0_1"/>
<feature type="region of interest" description="Disordered" evidence="1">
    <location>
        <begin position="122"/>
        <end position="189"/>
    </location>
</feature>
<dbReference type="EMBL" id="CAFZ01000033">
    <property type="protein sequence ID" value="CCA68474.1"/>
    <property type="molecule type" value="Genomic_DNA"/>
</dbReference>
<organism evidence="3 4">
    <name type="scientific">Serendipita indica (strain DSM 11827)</name>
    <name type="common">Root endophyte fungus</name>
    <name type="synonym">Piriformospora indica</name>
    <dbReference type="NCBI Taxonomy" id="1109443"/>
    <lineage>
        <taxon>Eukaryota</taxon>
        <taxon>Fungi</taxon>
        <taxon>Dikarya</taxon>
        <taxon>Basidiomycota</taxon>
        <taxon>Agaricomycotina</taxon>
        <taxon>Agaricomycetes</taxon>
        <taxon>Sebacinales</taxon>
        <taxon>Serendipitaceae</taxon>
        <taxon>Serendipita</taxon>
    </lineage>
</organism>
<evidence type="ECO:0000313" key="3">
    <source>
        <dbReference type="EMBL" id="CCA68474.1"/>
    </source>
</evidence>
<sequence>MASPSTAASSDAPVADVDSKPAERFLIGVLLGLFAILCICGIFLVRPVVLRVIRNLRNQQDAVEQIIQQRRRRARKPKLLEVYVDPRAQTDAAYWHSQQVGHICRSESHSYISQPFGLSVDYTEPDPPQYAKDEARTGSRTDSTLPESNGVCKGDDLNTPRSEDSSSPSDEQPSPPCPRPEPSSPPPLEQLDTIAQICVFVAMPSPSRSVRYQFPPTSPSPHPTAHSSQNSPRSTPSHLELDKIRDRGDTPCSASTLEDDRLIVPPPLPCLALGIGSSPLTLYQ</sequence>
<dbReference type="InParanoid" id="G4TAY1"/>